<keyword evidence="3" id="KW-1185">Reference proteome</keyword>
<proteinExistence type="predicted"/>
<sequence>MDSKMCRSSQPTATYESGDGQATRARLLPERRFPPYAYLPGRFPHPVRHPLGHSYKTEDLAKPGSPYEEFRWGADLFNHGYYWEAHEAWEGLWQKANQRTPERQFYKALILLSATGVKLRQGKVSPAIRHYGKAKDLLQQLQRDRPGAFDARLGLTVPQLLGCLSGMEMSEDLRSDEPRSVFPFTLVPVTERFARQSEL</sequence>
<accession>A0ABQ5W0B6</accession>
<gene>
    <name evidence="2" type="ORF">GCM10010862_05720</name>
</gene>
<feature type="compositionally biased region" description="Polar residues" evidence="1">
    <location>
        <begin position="1"/>
        <end position="15"/>
    </location>
</feature>
<dbReference type="Proteomes" id="UP001156691">
    <property type="component" value="Unassembled WGS sequence"/>
</dbReference>
<dbReference type="SUPFAM" id="SSF140663">
    <property type="entry name" value="TTHA0068-like"/>
    <property type="match status" value="1"/>
</dbReference>
<evidence type="ECO:0000313" key="2">
    <source>
        <dbReference type="EMBL" id="GLQ53314.1"/>
    </source>
</evidence>
<dbReference type="InterPro" id="IPR005500">
    <property type="entry name" value="DUF309"/>
</dbReference>
<dbReference type="EMBL" id="BSNS01000003">
    <property type="protein sequence ID" value="GLQ53314.1"/>
    <property type="molecule type" value="Genomic_DNA"/>
</dbReference>
<evidence type="ECO:0000256" key="1">
    <source>
        <dbReference type="SAM" id="MobiDB-lite"/>
    </source>
</evidence>
<dbReference type="Pfam" id="PF03745">
    <property type="entry name" value="DUF309"/>
    <property type="match status" value="1"/>
</dbReference>
<organism evidence="2 3">
    <name type="scientific">Devosia nitrariae</name>
    <dbReference type="NCBI Taxonomy" id="2071872"/>
    <lineage>
        <taxon>Bacteria</taxon>
        <taxon>Pseudomonadati</taxon>
        <taxon>Pseudomonadota</taxon>
        <taxon>Alphaproteobacteria</taxon>
        <taxon>Hyphomicrobiales</taxon>
        <taxon>Devosiaceae</taxon>
        <taxon>Devosia</taxon>
    </lineage>
</organism>
<dbReference type="Gene3D" id="1.10.3450.10">
    <property type="entry name" value="TTHA0068-like"/>
    <property type="match status" value="1"/>
</dbReference>
<dbReference type="RefSeq" id="WP_284338767.1">
    <property type="nucleotide sequence ID" value="NZ_BSNS01000003.1"/>
</dbReference>
<protein>
    <recommendedName>
        <fullName evidence="4">DUF309 domain-containing protein</fullName>
    </recommendedName>
</protein>
<feature type="region of interest" description="Disordered" evidence="1">
    <location>
        <begin position="1"/>
        <end position="21"/>
    </location>
</feature>
<comment type="caution">
    <text evidence="2">The sequence shown here is derived from an EMBL/GenBank/DDBJ whole genome shotgun (WGS) entry which is preliminary data.</text>
</comment>
<reference evidence="3" key="1">
    <citation type="journal article" date="2019" name="Int. J. Syst. Evol. Microbiol.">
        <title>The Global Catalogue of Microorganisms (GCM) 10K type strain sequencing project: providing services to taxonomists for standard genome sequencing and annotation.</title>
        <authorList>
            <consortium name="The Broad Institute Genomics Platform"/>
            <consortium name="The Broad Institute Genome Sequencing Center for Infectious Disease"/>
            <person name="Wu L."/>
            <person name="Ma J."/>
        </authorList>
    </citation>
    <scope>NUCLEOTIDE SEQUENCE [LARGE SCALE GENOMIC DNA]</scope>
    <source>
        <strain evidence="3">NBRC 112416</strain>
    </source>
</reference>
<evidence type="ECO:0000313" key="3">
    <source>
        <dbReference type="Proteomes" id="UP001156691"/>
    </source>
</evidence>
<name>A0ABQ5W0B6_9HYPH</name>
<evidence type="ECO:0008006" key="4">
    <source>
        <dbReference type="Google" id="ProtNLM"/>
    </source>
</evidence>
<dbReference type="InterPro" id="IPR023203">
    <property type="entry name" value="TTHA0068_sf"/>
</dbReference>